<comment type="similarity">
    <text evidence="2">Belongs to the NADH:flavin oxidoreductase/NADH oxidase family.</text>
</comment>
<dbReference type="GO" id="GO:0010181">
    <property type="term" value="F:FMN binding"/>
    <property type="evidence" value="ECO:0007669"/>
    <property type="project" value="InterPro"/>
</dbReference>
<evidence type="ECO:0000256" key="2">
    <source>
        <dbReference type="ARBA" id="ARBA00005979"/>
    </source>
</evidence>
<feature type="domain" description="NADH:flavin oxidoreductase/NADH oxidase N-terminal" evidence="7">
    <location>
        <begin position="31"/>
        <end position="350"/>
    </location>
</feature>
<reference evidence="9" key="1">
    <citation type="journal article" date="2016" name="Nat. Commun.">
        <title>The Gonium pectorale genome demonstrates co-option of cell cycle regulation during the evolution of multicellularity.</title>
        <authorList>
            <person name="Hanschen E.R."/>
            <person name="Marriage T.N."/>
            <person name="Ferris P.J."/>
            <person name="Hamaji T."/>
            <person name="Toyoda A."/>
            <person name="Fujiyama A."/>
            <person name="Neme R."/>
            <person name="Noguchi H."/>
            <person name="Minakuchi Y."/>
            <person name="Suzuki M."/>
            <person name="Kawai-Toyooka H."/>
            <person name="Smith D.R."/>
            <person name="Sparks H."/>
            <person name="Anderson J."/>
            <person name="Bakaric R."/>
            <person name="Luria V."/>
            <person name="Karger A."/>
            <person name="Kirschner M.W."/>
            <person name="Durand P.M."/>
            <person name="Michod R.E."/>
            <person name="Nozaki H."/>
            <person name="Olson B.J."/>
        </authorList>
    </citation>
    <scope>NUCLEOTIDE SEQUENCE [LARGE SCALE GENOMIC DNA]</scope>
    <source>
        <strain evidence="9">NIES-2863</strain>
    </source>
</reference>
<gene>
    <name evidence="8" type="ORF">GPECTOR_3g168</name>
</gene>
<dbReference type="PANTHER" id="PTHR43303">
    <property type="entry name" value="NADPH DEHYDROGENASE C23G7.10C-RELATED"/>
    <property type="match status" value="1"/>
</dbReference>
<keyword evidence="3" id="KW-0285">Flavoprotein</keyword>
<sequence length="367" mass="39436">MAASLRAARLGNYPALRSCLARGRTRGRPLLFEPIKLGDVVVPNRIFLSPMCMYSAQNGVPNNWHLVHLGARAAGGCGLVMAEATAVVPEGRISPNDTGIWNDQQEAAWRPIADFIRSQGSVAAIQLAHAGRKACTAAPFVEGGRPLWTPREMSETDIQAVVDAFAEGATRAVRAGFQVVEIHMAHGYLLHQFLSPVANRRTDRWGGSLENRMRLPLAVAAAVRQALPAGAPLLVRISATDWADLLDGPSWDVGQSCALVRALREVAGVDLVDVSSGGMLPRGVPGVGPGYQVPFAERIRKDTGVPTGAVGLITQARQAEQILAEGRADAVFLAREMLRDPHWPLRAAAELGSADVRYPPQYERGKF</sequence>
<dbReference type="InterPro" id="IPR044152">
    <property type="entry name" value="YqjM-like"/>
</dbReference>
<dbReference type="CDD" id="cd02932">
    <property type="entry name" value="OYE_YqiM_FMN"/>
    <property type="match status" value="1"/>
</dbReference>
<dbReference type="InterPro" id="IPR013785">
    <property type="entry name" value="Aldolase_TIM"/>
</dbReference>
<keyword evidence="6" id="KW-0560">Oxidoreductase</keyword>
<dbReference type="GO" id="GO:0003959">
    <property type="term" value="F:NADPH dehydrogenase activity"/>
    <property type="evidence" value="ECO:0007669"/>
    <property type="project" value="InterPro"/>
</dbReference>
<evidence type="ECO:0000256" key="3">
    <source>
        <dbReference type="ARBA" id="ARBA00022630"/>
    </source>
</evidence>
<dbReference type="InterPro" id="IPR001155">
    <property type="entry name" value="OxRdtase_FMN_N"/>
</dbReference>
<dbReference type="OrthoDB" id="1663137at2759"/>
<comment type="caution">
    <text evidence="8">The sequence shown here is derived from an EMBL/GenBank/DDBJ whole genome shotgun (WGS) entry which is preliminary data.</text>
</comment>
<evidence type="ECO:0000256" key="5">
    <source>
        <dbReference type="ARBA" id="ARBA00022857"/>
    </source>
</evidence>
<dbReference type="Gene3D" id="3.20.20.70">
    <property type="entry name" value="Aldolase class I"/>
    <property type="match status" value="1"/>
</dbReference>
<organism evidence="8 9">
    <name type="scientific">Gonium pectorale</name>
    <name type="common">Green alga</name>
    <dbReference type="NCBI Taxonomy" id="33097"/>
    <lineage>
        <taxon>Eukaryota</taxon>
        <taxon>Viridiplantae</taxon>
        <taxon>Chlorophyta</taxon>
        <taxon>core chlorophytes</taxon>
        <taxon>Chlorophyceae</taxon>
        <taxon>CS clade</taxon>
        <taxon>Chlamydomonadales</taxon>
        <taxon>Volvocaceae</taxon>
        <taxon>Gonium</taxon>
    </lineage>
</organism>
<evidence type="ECO:0000313" key="8">
    <source>
        <dbReference type="EMBL" id="KXZ55004.1"/>
    </source>
</evidence>
<dbReference type="STRING" id="33097.A0A150GYZ4"/>
<accession>A0A150GYZ4</accession>
<comment type="cofactor">
    <cofactor evidence="1">
        <name>FMN</name>
        <dbReference type="ChEBI" id="CHEBI:58210"/>
    </cofactor>
</comment>
<proteinExistence type="inferred from homology"/>
<dbReference type="EMBL" id="LSYV01000004">
    <property type="protein sequence ID" value="KXZ55004.1"/>
    <property type="molecule type" value="Genomic_DNA"/>
</dbReference>
<dbReference type="GO" id="GO:0050661">
    <property type="term" value="F:NADP binding"/>
    <property type="evidence" value="ECO:0007669"/>
    <property type="project" value="InterPro"/>
</dbReference>
<dbReference type="Pfam" id="PF00724">
    <property type="entry name" value="Oxidored_FMN"/>
    <property type="match status" value="1"/>
</dbReference>
<keyword evidence="5" id="KW-0521">NADP</keyword>
<name>A0A150GYZ4_GONPE</name>
<keyword evidence="9" id="KW-1185">Reference proteome</keyword>
<dbReference type="SUPFAM" id="SSF51395">
    <property type="entry name" value="FMN-linked oxidoreductases"/>
    <property type="match status" value="1"/>
</dbReference>
<dbReference type="AlphaFoldDB" id="A0A150GYZ4"/>
<keyword evidence="4" id="KW-0288">FMN</keyword>
<dbReference type="PANTHER" id="PTHR43303:SF4">
    <property type="entry name" value="NADPH DEHYDROGENASE C23G7.10C-RELATED"/>
    <property type="match status" value="1"/>
</dbReference>
<evidence type="ECO:0000256" key="1">
    <source>
        <dbReference type="ARBA" id="ARBA00001917"/>
    </source>
</evidence>
<evidence type="ECO:0000259" key="7">
    <source>
        <dbReference type="Pfam" id="PF00724"/>
    </source>
</evidence>
<evidence type="ECO:0000313" key="9">
    <source>
        <dbReference type="Proteomes" id="UP000075714"/>
    </source>
</evidence>
<evidence type="ECO:0000256" key="6">
    <source>
        <dbReference type="ARBA" id="ARBA00023002"/>
    </source>
</evidence>
<dbReference type="Proteomes" id="UP000075714">
    <property type="component" value="Unassembled WGS sequence"/>
</dbReference>
<protein>
    <recommendedName>
        <fullName evidence="7">NADH:flavin oxidoreductase/NADH oxidase N-terminal domain-containing protein</fullName>
    </recommendedName>
</protein>
<evidence type="ECO:0000256" key="4">
    <source>
        <dbReference type="ARBA" id="ARBA00022643"/>
    </source>
</evidence>